<feature type="transmembrane region" description="Helical" evidence="2">
    <location>
        <begin position="195"/>
        <end position="215"/>
    </location>
</feature>
<reference evidence="3 4" key="1">
    <citation type="journal article" date="2016" name="Mol. Biol. Evol.">
        <title>Comparative Genomics of Early-Diverging Mushroom-Forming Fungi Provides Insights into the Origins of Lignocellulose Decay Capabilities.</title>
        <authorList>
            <person name="Nagy L.G."/>
            <person name="Riley R."/>
            <person name="Tritt A."/>
            <person name="Adam C."/>
            <person name="Daum C."/>
            <person name="Floudas D."/>
            <person name="Sun H."/>
            <person name="Yadav J.S."/>
            <person name="Pangilinan J."/>
            <person name="Larsson K.H."/>
            <person name="Matsuura K."/>
            <person name="Barry K."/>
            <person name="Labutti K."/>
            <person name="Kuo R."/>
            <person name="Ohm R.A."/>
            <person name="Bhattacharya S.S."/>
            <person name="Shirouzu T."/>
            <person name="Yoshinaga Y."/>
            <person name="Martin F.M."/>
            <person name="Grigoriev I.V."/>
            <person name="Hibbett D.S."/>
        </authorList>
    </citation>
    <scope>NUCLEOTIDE SEQUENCE [LARGE SCALE GENOMIC DNA]</scope>
    <source>
        <strain evidence="3 4">HHB14362 ss-1</strain>
    </source>
</reference>
<gene>
    <name evidence="3" type="ORF">NEOLEDRAFT_1170352</name>
</gene>
<keyword evidence="4" id="KW-1185">Reference proteome</keyword>
<name>A0A165RN63_9AGAM</name>
<keyword evidence="2" id="KW-0812">Transmembrane</keyword>
<evidence type="ECO:0000256" key="1">
    <source>
        <dbReference type="SAM" id="MobiDB-lite"/>
    </source>
</evidence>
<dbReference type="InParanoid" id="A0A165RN63"/>
<dbReference type="STRING" id="1314782.A0A165RN63"/>
<dbReference type="EMBL" id="KV425580">
    <property type="protein sequence ID" value="KZT24061.1"/>
    <property type="molecule type" value="Genomic_DNA"/>
</dbReference>
<keyword evidence="2" id="KW-0472">Membrane</keyword>
<evidence type="ECO:0000313" key="3">
    <source>
        <dbReference type="EMBL" id="KZT24061.1"/>
    </source>
</evidence>
<sequence>MGKKCKRRSHRSVSNSKQNTPPCWPPNPPNVHRTVSVKGILLPADEDEPRFVDVECAVHDEHRDRHPGYGDIYDPDTLPFLGITINDSRTTIEPVIWGARQGPVIWIGEPFVIISRNDALVLHGSPVNRCIKRLTGIEAHRWAGDVLVIKCHRDNPQYNGKVVDAGRRDLSVIVWYLTQKWHLESASRSKRVPKATWIVLGLVALLVWVTVYRVVSD</sequence>
<feature type="region of interest" description="Disordered" evidence="1">
    <location>
        <begin position="1"/>
        <end position="30"/>
    </location>
</feature>
<organism evidence="3 4">
    <name type="scientific">Neolentinus lepideus HHB14362 ss-1</name>
    <dbReference type="NCBI Taxonomy" id="1314782"/>
    <lineage>
        <taxon>Eukaryota</taxon>
        <taxon>Fungi</taxon>
        <taxon>Dikarya</taxon>
        <taxon>Basidiomycota</taxon>
        <taxon>Agaricomycotina</taxon>
        <taxon>Agaricomycetes</taxon>
        <taxon>Gloeophyllales</taxon>
        <taxon>Gloeophyllaceae</taxon>
        <taxon>Neolentinus</taxon>
    </lineage>
</organism>
<keyword evidence="2" id="KW-1133">Transmembrane helix</keyword>
<dbReference type="AlphaFoldDB" id="A0A165RN63"/>
<dbReference type="OrthoDB" id="437457at2759"/>
<protein>
    <submittedName>
        <fullName evidence="3">Uncharacterized protein</fullName>
    </submittedName>
</protein>
<dbReference type="Proteomes" id="UP000076761">
    <property type="component" value="Unassembled WGS sequence"/>
</dbReference>
<evidence type="ECO:0000256" key="2">
    <source>
        <dbReference type="SAM" id="Phobius"/>
    </source>
</evidence>
<accession>A0A165RN63</accession>
<proteinExistence type="predicted"/>
<evidence type="ECO:0000313" key="4">
    <source>
        <dbReference type="Proteomes" id="UP000076761"/>
    </source>
</evidence>
<feature type="compositionally biased region" description="Basic residues" evidence="1">
    <location>
        <begin position="1"/>
        <end position="11"/>
    </location>
</feature>